<reference evidence="3 4" key="1">
    <citation type="submission" date="2024-05" db="EMBL/GenBank/DDBJ databases">
        <title>Haplotype-resolved chromosome-level genome assembly of Huyou (Citrus changshanensis).</title>
        <authorList>
            <person name="Miao C."/>
            <person name="Chen W."/>
            <person name="Wu Y."/>
            <person name="Wang L."/>
            <person name="Zhao S."/>
            <person name="Grierson D."/>
            <person name="Xu C."/>
            <person name="Chen K."/>
        </authorList>
    </citation>
    <scope>NUCLEOTIDE SEQUENCE [LARGE SCALE GENOMIC DNA]</scope>
    <source>
        <strain evidence="3">01-14</strain>
        <tissue evidence="3">Leaf</tissue>
    </source>
</reference>
<proteinExistence type="inferred from homology"/>
<dbReference type="Pfam" id="PF05147">
    <property type="entry name" value="LANC_like"/>
    <property type="match status" value="1"/>
</dbReference>
<dbReference type="PANTHER" id="PTHR12736">
    <property type="entry name" value="LANC-LIKE PROTEIN"/>
    <property type="match status" value="1"/>
</dbReference>
<dbReference type="GO" id="GO:0031179">
    <property type="term" value="P:peptide modification"/>
    <property type="evidence" value="ECO:0007669"/>
    <property type="project" value="InterPro"/>
</dbReference>
<dbReference type="Proteomes" id="UP001428341">
    <property type="component" value="Unassembled WGS sequence"/>
</dbReference>
<evidence type="ECO:0000313" key="4">
    <source>
        <dbReference type="Proteomes" id="UP001428341"/>
    </source>
</evidence>
<dbReference type="SUPFAM" id="SSF158745">
    <property type="entry name" value="LanC-like"/>
    <property type="match status" value="1"/>
</dbReference>
<dbReference type="AlphaFoldDB" id="A0AAP0MX13"/>
<name>A0AAP0MX13_9ROSI</name>
<dbReference type="InterPro" id="IPR012341">
    <property type="entry name" value="6hp_glycosidase-like_sf"/>
</dbReference>
<feature type="compositionally biased region" description="Polar residues" evidence="2">
    <location>
        <begin position="1"/>
        <end position="10"/>
    </location>
</feature>
<dbReference type="PRINTS" id="PR01951">
    <property type="entry name" value="LANCEUKARYTE"/>
</dbReference>
<evidence type="ECO:0008006" key="5">
    <source>
        <dbReference type="Google" id="ProtNLM"/>
    </source>
</evidence>
<dbReference type="InterPro" id="IPR020464">
    <property type="entry name" value="LanC-like_prot_euk"/>
</dbReference>
<accession>A0AAP0MX13</accession>
<dbReference type="GO" id="GO:0005886">
    <property type="term" value="C:plasma membrane"/>
    <property type="evidence" value="ECO:0007669"/>
    <property type="project" value="TreeGrafter"/>
</dbReference>
<protein>
    <recommendedName>
        <fullName evidence="5">LanC-like protein GCL1</fullName>
    </recommendedName>
</protein>
<feature type="region of interest" description="Disordered" evidence="2">
    <location>
        <begin position="1"/>
        <end position="21"/>
    </location>
</feature>
<gene>
    <name evidence="3" type="ORF">WN944_021562</name>
</gene>
<feature type="compositionally biased region" description="Basic and acidic residues" evidence="2">
    <location>
        <begin position="11"/>
        <end position="21"/>
    </location>
</feature>
<dbReference type="SMART" id="SM01260">
    <property type="entry name" value="LANC_like"/>
    <property type="match status" value="1"/>
</dbReference>
<comment type="similarity">
    <text evidence="1">Belongs to the LanC-like protein family.</text>
</comment>
<dbReference type="GO" id="GO:0005975">
    <property type="term" value="P:carbohydrate metabolic process"/>
    <property type="evidence" value="ECO:0007669"/>
    <property type="project" value="InterPro"/>
</dbReference>
<dbReference type="PRINTS" id="PR01950">
    <property type="entry name" value="LANCSUPER"/>
</dbReference>
<sequence>MSSVKFASQDSHAHEDNNNSERHDLLHHDSIVDPTAAINMSLPCETFLKAAVSLKDQVVEVTWRRRSGGGGEPGRGMDPTLYTGLLGTAFICLRSYELTGNQQELLLSAEIIDTCASVVRDSTRGGIYAIGAVVANRMGDRSRRDFFLNLFLEIAQERALPAGPEEGGFGMSYDLLYGRAGFLWAALFVNKHLGAGTLPNELLMPIVDAVLAGGRAGATANTACPLMYRWHGTRYWGAANGLAGILQVLLHFPLSEEDAEDVKGTLRYMMSNRFPQSGNYPVSEGNPRDKLVQWSHGATGVAITLCKASQVFPSDREFRDAAIEAGEVVWKNGLVKKVGLADGAAGNAYAFLSLYRLTGETIYVERANAFSSFLYHNAQNLVTSGHAHGADHGYSLFQGLAGTACIWFDLLEPVNARFPGYEL</sequence>
<dbReference type="Gene3D" id="1.50.10.10">
    <property type="match status" value="1"/>
</dbReference>
<organism evidence="3 4">
    <name type="scientific">Citrus x changshan-huyou</name>
    <dbReference type="NCBI Taxonomy" id="2935761"/>
    <lineage>
        <taxon>Eukaryota</taxon>
        <taxon>Viridiplantae</taxon>
        <taxon>Streptophyta</taxon>
        <taxon>Embryophyta</taxon>
        <taxon>Tracheophyta</taxon>
        <taxon>Spermatophyta</taxon>
        <taxon>Magnoliopsida</taxon>
        <taxon>eudicotyledons</taxon>
        <taxon>Gunneridae</taxon>
        <taxon>Pentapetalae</taxon>
        <taxon>rosids</taxon>
        <taxon>malvids</taxon>
        <taxon>Sapindales</taxon>
        <taxon>Rutaceae</taxon>
        <taxon>Aurantioideae</taxon>
        <taxon>Citrus</taxon>
    </lineage>
</organism>
<evidence type="ECO:0000256" key="1">
    <source>
        <dbReference type="ARBA" id="ARBA00007179"/>
    </source>
</evidence>
<evidence type="ECO:0000313" key="3">
    <source>
        <dbReference type="EMBL" id="KAK9228610.1"/>
    </source>
</evidence>
<comment type="caution">
    <text evidence="3">The sequence shown here is derived from an EMBL/GenBank/DDBJ whole genome shotgun (WGS) entry which is preliminary data.</text>
</comment>
<dbReference type="CDD" id="cd04794">
    <property type="entry name" value="euk_LANCL"/>
    <property type="match status" value="1"/>
</dbReference>
<dbReference type="PANTHER" id="PTHR12736:SF25">
    <property type="entry name" value="LANC-LIKE PROTEIN GCL1"/>
    <property type="match status" value="1"/>
</dbReference>
<dbReference type="EMBL" id="JBCGBO010000001">
    <property type="protein sequence ID" value="KAK9228610.1"/>
    <property type="molecule type" value="Genomic_DNA"/>
</dbReference>
<dbReference type="InterPro" id="IPR007822">
    <property type="entry name" value="LANC-like"/>
</dbReference>
<evidence type="ECO:0000256" key="2">
    <source>
        <dbReference type="SAM" id="MobiDB-lite"/>
    </source>
</evidence>
<keyword evidence="4" id="KW-1185">Reference proteome</keyword>